<dbReference type="GO" id="GO:0003677">
    <property type="term" value="F:DNA binding"/>
    <property type="evidence" value="ECO:0007669"/>
    <property type="project" value="UniProtKB-KW"/>
</dbReference>
<dbReference type="InterPro" id="IPR038056">
    <property type="entry name" value="YjbR-like_sf"/>
</dbReference>
<dbReference type="SUPFAM" id="SSF142906">
    <property type="entry name" value="YjbR-like"/>
    <property type="match status" value="1"/>
</dbReference>
<organism evidence="1 2">
    <name type="scientific">Streptosporangium subroseum</name>
    <dbReference type="NCBI Taxonomy" id="106412"/>
    <lineage>
        <taxon>Bacteria</taxon>
        <taxon>Bacillati</taxon>
        <taxon>Actinomycetota</taxon>
        <taxon>Actinomycetes</taxon>
        <taxon>Streptosporangiales</taxon>
        <taxon>Streptosporangiaceae</taxon>
        <taxon>Streptosporangium</taxon>
    </lineage>
</organism>
<accession>A0A239P6J8</accession>
<proteinExistence type="predicted"/>
<dbReference type="AlphaFoldDB" id="A0A239P6J8"/>
<dbReference type="Gene3D" id="3.90.1150.30">
    <property type="match status" value="1"/>
</dbReference>
<gene>
    <name evidence="1" type="ORF">SAMN05216276_108926</name>
</gene>
<sequence>MILALVQAAVVAGATSFAEIRRFRHCCRRAGAAVRGDHAENTTLGLGRAVRALGSIKELITLNGQELQKIAGDCTVELPGADLERRVGPDWHLYKVCGKVFMLMTDMPGRPVVILKADPDDAAALREQYADITPGYHMNKRHWITLEGGGTIDEKLVKDLVIDSYRLVIGGLPKSEQPVDPRTYGRRA</sequence>
<dbReference type="InterPro" id="IPR007351">
    <property type="entry name" value="YjbR"/>
</dbReference>
<dbReference type="Pfam" id="PF04237">
    <property type="entry name" value="YjbR"/>
    <property type="match status" value="1"/>
</dbReference>
<dbReference type="Proteomes" id="UP000198282">
    <property type="component" value="Unassembled WGS sequence"/>
</dbReference>
<keyword evidence="1" id="KW-0238">DNA-binding</keyword>
<name>A0A239P6J8_9ACTN</name>
<reference evidence="1 2" key="1">
    <citation type="submission" date="2017-06" db="EMBL/GenBank/DDBJ databases">
        <authorList>
            <person name="Kim H.J."/>
            <person name="Triplett B.A."/>
        </authorList>
    </citation>
    <scope>NUCLEOTIDE SEQUENCE [LARGE SCALE GENOMIC DNA]</scope>
    <source>
        <strain evidence="1 2">CGMCC 4.2132</strain>
    </source>
</reference>
<evidence type="ECO:0000313" key="1">
    <source>
        <dbReference type="EMBL" id="SNT62294.1"/>
    </source>
</evidence>
<dbReference type="InterPro" id="IPR058532">
    <property type="entry name" value="YjbR/MT2646/Rv2570-like"/>
</dbReference>
<dbReference type="EMBL" id="FZOD01000089">
    <property type="protein sequence ID" value="SNT62294.1"/>
    <property type="molecule type" value="Genomic_DNA"/>
</dbReference>
<protein>
    <submittedName>
        <fullName evidence="1">Predicted DNA-binding protein, MmcQ/YjbR family</fullName>
    </submittedName>
</protein>
<evidence type="ECO:0000313" key="2">
    <source>
        <dbReference type="Proteomes" id="UP000198282"/>
    </source>
</evidence>
<keyword evidence="2" id="KW-1185">Reference proteome</keyword>
<dbReference type="PANTHER" id="PTHR35145:SF1">
    <property type="entry name" value="CYTOPLASMIC PROTEIN"/>
    <property type="match status" value="1"/>
</dbReference>
<dbReference type="PANTHER" id="PTHR35145">
    <property type="entry name" value="CYTOPLASMIC PROTEIN-RELATED"/>
    <property type="match status" value="1"/>
</dbReference>